<dbReference type="GO" id="GO:0160105">
    <property type="term" value="F:tRNA (adenine(22)-N1)-methyltransferase activity"/>
    <property type="evidence" value="ECO:0007669"/>
    <property type="project" value="InterPro"/>
</dbReference>
<evidence type="ECO:0000313" key="2">
    <source>
        <dbReference type="Proteomes" id="UP000001299"/>
    </source>
</evidence>
<sequence length="283" mass="31319">MAADKKISVASRMSHRLLALAEMLRQTDADAIEEGSNDLNDIDKKPVVADIGCDHGYVSIYLVESGIASRAIAMDVRKGPLSGALNNIHDFGFSDHIKTRLSDGLKALEPGEADAIIIAGMGGKLMMRILEEGDPVALGVRFGVLQPQSDLDEFRKYLRDKGYVILDEKIVFDDGKYYFPMKVSFVGERAAGRLGRKRDHYADAIALLTEKCGCDVERAEHICDRFGECNILHGDPLLQEYCRHGAEVTAAILEELKGKGQTRRYEELRTDLAETTAVLQLFE</sequence>
<dbReference type="PANTHER" id="PTHR38451:SF1">
    <property type="entry name" value="TRNA (ADENINE(22)-N(1))-METHYLTRANSFERASE"/>
    <property type="match status" value="1"/>
</dbReference>
<dbReference type="AlphaFoldDB" id="E0S1I9"/>
<accession>E0S1I9</accession>
<dbReference type="Gene3D" id="3.40.50.150">
    <property type="entry name" value="Vaccinia Virus protein VP39"/>
    <property type="match status" value="1"/>
</dbReference>
<dbReference type="InterPro" id="IPR029063">
    <property type="entry name" value="SAM-dependent_MTases_sf"/>
</dbReference>
<dbReference type="EMBL" id="CP001810">
    <property type="protein sequence ID" value="ADL33664.1"/>
    <property type="molecule type" value="Genomic_DNA"/>
</dbReference>
<reference evidence="1 2" key="1">
    <citation type="journal article" date="2010" name="PLoS ONE">
        <title>The glycobiome of the rumen bacterium Butyrivibrio proteoclasticus B316(T) highlights adaptation to a polysaccharide-rich environment.</title>
        <authorList>
            <person name="Kelly W.J."/>
            <person name="Leahy S.C."/>
            <person name="Altermann E."/>
            <person name="Yeoman C.J."/>
            <person name="Dunne J.C."/>
            <person name="Kong Z."/>
            <person name="Pacheco D.M."/>
            <person name="Li D."/>
            <person name="Noel S.J."/>
            <person name="Moon C.D."/>
            <person name="Cookson A.L."/>
            <person name="Attwood G.T."/>
        </authorList>
    </citation>
    <scope>NUCLEOTIDE SEQUENCE [LARGE SCALE GENOMIC DNA]</scope>
    <source>
        <strain evidence="2">ATCC 51982 / DSM 14932 / B316</strain>
    </source>
</reference>
<dbReference type="Pfam" id="PF12847">
    <property type="entry name" value="Methyltransf_18"/>
    <property type="match status" value="1"/>
</dbReference>
<gene>
    <name evidence="1" type="ordered locus">bpr_I0922</name>
</gene>
<keyword evidence="2" id="KW-1185">Reference proteome</keyword>
<name>E0S1I9_BUTPB</name>
<dbReference type="eggNOG" id="COG2384">
    <property type="taxonomic scope" value="Bacteria"/>
</dbReference>
<dbReference type="InterPro" id="IPR006901">
    <property type="entry name" value="TrmK"/>
</dbReference>
<proteinExistence type="predicted"/>
<dbReference type="PANTHER" id="PTHR38451">
    <property type="entry name" value="TRNA (ADENINE(22)-N(1))-METHYLTRANSFERASE"/>
    <property type="match status" value="1"/>
</dbReference>
<dbReference type="HOGENOM" id="CLU_071037_1_0_9"/>
<dbReference type="Proteomes" id="UP000001299">
    <property type="component" value="Chromosome 1"/>
</dbReference>
<dbReference type="KEGG" id="bpb:bpr_I0922"/>
<protein>
    <recommendedName>
        <fullName evidence="3">tRNA (Adenine22-N1)-methyltransferase</fullName>
    </recommendedName>
</protein>
<dbReference type="SUPFAM" id="SSF53335">
    <property type="entry name" value="S-adenosyl-L-methionine-dependent methyltransferases"/>
    <property type="match status" value="1"/>
</dbReference>
<dbReference type="PIRSF" id="PIRSF018637">
    <property type="entry name" value="TrmK"/>
    <property type="match status" value="1"/>
</dbReference>
<organism evidence="1 2">
    <name type="scientific">Butyrivibrio proteoclasticus (strain ATCC 51982 / DSM 14932 / B316)</name>
    <name type="common">Clostridium proteoclasticum</name>
    <dbReference type="NCBI Taxonomy" id="515622"/>
    <lineage>
        <taxon>Bacteria</taxon>
        <taxon>Bacillati</taxon>
        <taxon>Bacillota</taxon>
        <taxon>Clostridia</taxon>
        <taxon>Lachnospirales</taxon>
        <taxon>Lachnospiraceae</taxon>
        <taxon>Butyrivibrio</taxon>
    </lineage>
</organism>
<evidence type="ECO:0000313" key="1">
    <source>
        <dbReference type="EMBL" id="ADL33664.1"/>
    </source>
</evidence>
<dbReference type="STRING" id="515622.bpr_I0922"/>
<evidence type="ECO:0008006" key="3">
    <source>
        <dbReference type="Google" id="ProtNLM"/>
    </source>
</evidence>